<comment type="subcellular location">
    <subcellularLocation>
        <location evidence="1">Membrane</location>
        <topology evidence="1">Multi-pass membrane protein</topology>
    </subcellularLocation>
</comment>
<evidence type="ECO:0000256" key="3">
    <source>
        <dbReference type="ARBA" id="ARBA00022989"/>
    </source>
</evidence>
<dbReference type="InterPro" id="IPR022764">
    <property type="entry name" value="Peptidase_S54_rhomboid_dom"/>
</dbReference>
<evidence type="ECO:0000256" key="2">
    <source>
        <dbReference type="ARBA" id="ARBA00022692"/>
    </source>
</evidence>
<dbReference type="Proteomes" id="UP000001947">
    <property type="component" value="Chromosome"/>
</dbReference>
<proteinExistence type="predicted"/>
<evidence type="ECO:0000256" key="4">
    <source>
        <dbReference type="ARBA" id="ARBA00023136"/>
    </source>
</evidence>
<dbReference type="InterPro" id="IPR035952">
    <property type="entry name" value="Rhomboid-like_sf"/>
</dbReference>
<evidence type="ECO:0000259" key="6">
    <source>
        <dbReference type="Pfam" id="PF01694"/>
    </source>
</evidence>
<evidence type="ECO:0000313" key="7">
    <source>
        <dbReference type="EMBL" id="ABD82728.1"/>
    </source>
</evidence>
<protein>
    <submittedName>
        <fullName evidence="7">Rhomboid-like protein</fullName>
    </submittedName>
</protein>
<dbReference type="AlphaFoldDB" id="Q21F01"/>
<feature type="domain" description="Peptidase S54 rhomboid" evidence="6">
    <location>
        <begin position="34"/>
        <end position="167"/>
    </location>
</feature>
<keyword evidence="2 5" id="KW-0812">Transmembrane</keyword>
<reference evidence="7 8" key="1">
    <citation type="journal article" date="2008" name="PLoS Genet.">
        <title>Complete genome sequence of the complex carbohydrate-degrading marine bacterium, Saccharophagus degradans strain 2-40 T.</title>
        <authorList>
            <person name="Weiner R.M."/>
            <person name="Taylor L.E.II."/>
            <person name="Henrissat B."/>
            <person name="Hauser L."/>
            <person name="Land M."/>
            <person name="Coutinho P.M."/>
            <person name="Rancurel C."/>
            <person name="Saunders E.H."/>
            <person name="Longmire A.G."/>
            <person name="Zhang H."/>
            <person name="Bayer E.A."/>
            <person name="Gilbert H.J."/>
            <person name="Larimer F."/>
            <person name="Zhulin I.B."/>
            <person name="Ekborg N.A."/>
            <person name="Lamed R."/>
            <person name="Richardson P.M."/>
            <person name="Borovok I."/>
            <person name="Hutcheson S."/>
        </authorList>
    </citation>
    <scope>NUCLEOTIDE SEQUENCE [LARGE SCALE GENOMIC DNA]</scope>
    <source>
        <strain evidence="8">2-40 / ATCC 43961 / DSM 17024</strain>
    </source>
</reference>
<evidence type="ECO:0000256" key="5">
    <source>
        <dbReference type="SAM" id="Phobius"/>
    </source>
</evidence>
<feature type="transmembrane region" description="Helical" evidence="5">
    <location>
        <begin position="124"/>
        <end position="142"/>
    </location>
</feature>
<dbReference type="EMBL" id="CP000282">
    <property type="protein sequence ID" value="ABD82728.1"/>
    <property type="molecule type" value="Genomic_DNA"/>
</dbReference>
<feature type="transmembrane region" description="Helical" evidence="5">
    <location>
        <begin position="72"/>
        <end position="92"/>
    </location>
</feature>
<dbReference type="HOGENOM" id="CLU_067823_1_1_6"/>
<feature type="transmembrane region" description="Helical" evidence="5">
    <location>
        <begin position="98"/>
        <end position="117"/>
    </location>
</feature>
<organism evidence="7 8">
    <name type="scientific">Saccharophagus degradans (strain 2-40 / ATCC 43961 / DSM 17024)</name>
    <dbReference type="NCBI Taxonomy" id="203122"/>
    <lineage>
        <taxon>Bacteria</taxon>
        <taxon>Pseudomonadati</taxon>
        <taxon>Pseudomonadota</taxon>
        <taxon>Gammaproteobacteria</taxon>
        <taxon>Cellvibrionales</taxon>
        <taxon>Cellvibrionaceae</taxon>
        <taxon>Saccharophagus</taxon>
    </lineage>
</organism>
<keyword evidence="4 5" id="KW-0472">Membrane</keyword>
<dbReference type="GO" id="GO:0016020">
    <property type="term" value="C:membrane"/>
    <property type="evidence" value="ECO:0007669"/>
    <property type="project" value="UniProtKB-SubCell"/>
</dbReference>
<dbReference type="eggNOG" id="COG0705">
    <property type="taxonomic scope" value="Bacteria"/>
</dbReference>
<dbReference type="KEGG" id="sde:Sde_3473"/>
<name>Q21F01_SACD2</name>
<keyword evidence="3 5" id="KW-1133">Transmembrane helix</keyword>
<sequence length="174" mass="18751">MGAVLAVLILVHVAHIVTGGCFAGWGIQPRDPQSLLHIFTSPFLHGSTYHLANNLLGMAIFGSLCLLRGVPFFYRSSLFIIVVSGLLVWLFARGGLHIGASGWIFGLWSLAIAMAVFQRRVLDIVIAVGVVLLYGGMIFGVLPGRPNISFEAHLFGALAGVLYAYLNRKTATRS</sequence>
<feature type="transmembrane region" description="Helical" evidence="5">
    <location>
        <begin position="47"/>
        <end position="67"/>
    </location>
</feature>
<dbReference type="PANTHER" id="PTHR43066">
    <property type="entry name" value="RHOMBOID-RELATED PROTEIN"/>
    <property type="match status" value="1"/>
</dbReference>
<dbReference type="STRING" id="203122.Sde_3473"/>
<accession>Q21F01</accession>
<dbReference type="Gene3D" id="1.20.1540.10">
    <property type="entry name" value="Rhomboid-like"/>
    <property type="match status" value="1"/>
</dbReference>
<evidence type="ECO:0000313" key="8">
    <source>
        <dbReference type="Proteomes" id="UP000001947"/>
    </source>
</evidence>
<evidence type="ECO:0000256" key="1">
    <source>
        <dbReference type="ARBA" id="ARBA00004141"/>
    </source>
</evidence>
<feature type="transmembrane region" description="Helical" evidence="5">
    <location>
        <begin position="148"/>
        <end position="166"/>
    </location>
</feature>
<dbReference type="Pfam" id="PF01694">
    <property type="entry name" value="Rhomboid"/>
    <property type="match status" value="1"/>
</dbReference>
<dbReference type="MEROPS" id="S54.029"/>
<dbReference type="SUPFAM" id="SSF144091">
    <property type="entry name" value="Rhomboid-like"/>
    <property type="match status" value="1"/>
</dbReference>
<keyword evidence="8" id="KW-1185">Reference proteome</keyword>
<dbReference type="GO" id="GO:0004252">
    <property type="term" value="F:serine-type endopeptidase activity"/>
    <property type="evidence" value="ECO:0007669"/>
    <property type="project" value="InterPro"/>
</dbReference>
<gene>
    <name evidence="7" type="ordered locus">Sde_3473</name>
</gene>